<dbReference type="STRING" id="688270.Celal_3558"/>
<dbReference type="eggNOG" id="COG3000">
    <property type="taxonomic scope" value="Bacteria"/>
</dbReference>
<keyword evidence="3 5" id="KW-1133">Transmembrane helix</keyword>
<feature type="transmembrane region" description="Helical" evidence="5">
    <location>
        <begin position="46"/>
        <end position="67"/>
    </location>
</feature>
<evidence type="ECO:0000259" key="6">
    <source>
        <dbReference type="Pfam" id="PF04116"/>
    </source>
</evidence>
<feature type="transmembrane region" description="Helical" evidence="5">
    <location>
        <begin position="134"/>
        <end position="165"/>
    </location>
</feature>
<evidence type="ECO:0000256" key="5">
    <source>
        <dbReference type="SAM" id="Phobius"/>
    </source>
</evidence>
<evidence type="ECO:0000256" key="3">
    <source>
        <dbReference type="ARBA" id="ARBA00022989"/>
    </source>
</evidence>
<dbReference type="Pfam" id="PF04116">
    <property type="entry name" value="FA_hydroxylase"/>
    <property type="match status" value="1"/>
</dbReference>
<dbReference type="GO" id="GO:0005506">
    <property type="term" value="F:iron ion binding"/>
    <property type="evidence" value="ECO:0007669"/>
    <property type="project" value="InterPro"/>
</dbReference>
<feature type="transmembrane region" description="Helical" evidence="5">
    <location>
        <begin position="7"/>
        <end position="31"/>
    </location>
</feature>
<accession>E6X8G4</accession>
<evidence type="ECO:0000313" key="8">
    <source>
        <dbReference type="Proteomes" id="UP000008634"/>
    </source>
</evidence>
<protein>
    <submittedName>
        <fullName evidence="7">Fatty acid hydroxylase</fullName>
    </submittedName>
</protein>
<evidence type="ECO:0000256" key="2">
    <source>
        <dbReference type="ARBA" id="ARBA00022692"/>
    </source>
</evidence>
<dbReference type="InterPro" id="IPR050307">
    <property type="entry name" value="Sterol_Desaturase_Related"/>
</dbReference>
<keyword evidence="4 5" id="KW-0472">Membrane</keyword>
<reference evidence="7 8" key="1">
    <citation type="journal article" date="2010" name="Stand. Genomic Sci.">
        <title>Complete genome sequence of Cellulophaga algicola type strain (IC166).</title>
        <authorList>
            <person name="Abt B."/>
            <person name="Lu M."/>
            <person name="Misra M."/>
            <person name="Han C."/>
            <person name="Nolan M."/>
            <person name="Lucas S."/>
            <person name="Hammon N."/>
            <person name="Deshpande S."/>
            <person name="Cheng J.F."/>
            <person name="Tapia R."/>
            <person name="Goodwin L."/>
            <person name="Pitluck S."/>
            <person name="Liolios K."/>
            <person name="Pagani I."/>
            <person name="Ivanova N."/>
            <person name="Mavromatis K."/>
            <person name="Ovchinikova G."/>
            <person name="Pati A."/>
            <person name="Chen A."/>
            <person name="Palaniappan K."/>
            <person name="Land M."/>
            <person name="Hauser L."/>
            <person name="Chang Y.J."/>
            <person name="Jeffries C.D."/>
            <person name="Detter J.C."/>
            <person name="Brambilla E."/>
            <person name="Rohde M."/>
            <person name="Tindall B.J."/>
            <person name="Goker M."/>
            <person name="Woyke T."/>
            <person name="Bristow J."/>
            <person name="Eisen J.A."/>
            <person name="Markowitz V."/>
            <person name="Hugenholtz P."/>
            <person name="Kyrpides N.C."/>
            <person name="Klenk H.P."/>
            <person name="Lapidus A."/>
        </authorList>
    </citation>
    <scope>NUCLEOTIDE SEQUENCE [LARGE SCALE GENOMIC DNA]</scope>
    <source>
        <strain evidence="8">DSM 14237 / IC166 / ACAM 630</strain>
    </source>
</reference>
<dbReference type="EMBL" id="CP002453">
    <property type="protein sequence ID" value="ADV50820.1"/>
    <property type="molecule type" value="Genomic_DNA"/>
</dbReference>
<evidence type="ECO:0000256" key="1">
    <source>
        <dbReference type="ARBA" id="ARBA00004370"/>
    </source>
</evidence>
<dbReference type="GO" id="GO:0016020">
    <property type="term" value="C:membrane"/>
    <property type="evidence" value="ECO:0007669"/>
    <property type="project" value="UniProtKB-SubCell"/>
</dbReference>
<sequence length="218" mass="25964">MDIKDFTIFFSVLISLNILAYILNIGVSYFWDKAYNHQTILTKKEVLFSLLTLFLNILIAIPGYILWVKGIIVFSNMNIVLTFILLFLVMDFLMYALHWASHNIGFLKKIHLKHHEHTDRFNCVSLYYMSPWEAVFFGLLLTVVALLFSLNIYGFIAFLVFNWFYGVITHLNGHRQNAHFLIFTTNYFHKNHHQLFYKNYGFYTFLWDKLFKTEKKKG</sequence>
<evidence type="ECO:0000313" key="7">
    <source>
        <dbReference type="EMBL" id="ADV50820.1"/>
    </source>
</evidence>
<comment type="subcellular location">
    <subcellularLocation>
        <location evidence="1">Membrane</location>
    </subcellularLocation>
</comment>
<dbReference type="GO" id="GO:0008610">
    <property type="term" value="P:lipid biosynthetic process"/>
    <property type="evidence" value="ECO:0007669"/>
    <property type="project" value="InterPro"/>
</dbReference>
<dbReference type="GO" id="GO:0016491">
    <property type="term" value="F:oxidoreductase activity"/>
    <property type="evidence" value="ECO:0007669"/>
    <property type="project" value="InterPro"/>
</dbReference>
<keyword evidence="2 5" id="KW-0812">Transmembrane</keyword>
<dbReference type="RefSeq" id="WP_013552271.1">
    <property type="nucleotide sequence ID" value="NC_014934.1"/>
</dbReference>
<evidence type="ECO:0000256" key="4">
    <source>
        <dbReference type="ARBA" id="ARBA00023136"/>
    </source>
</evidence>
<dbReference type="OrthoDB" id="9770329at2"/>
<keyword evidence="8" id="KW-1185">Reference proteome</keyword>
<dbReference type="PANTHER" id="PTHR11863">
    <property type="entry name" value="STEROL DESATURASE"/>
    <property type="match status" value="1"/>
</dbReference>
<dbReference type="AlphaFoldDB" id="E6X8G4"/>
<proteinExistence type="predicted"/>
<dbReference type="Proteomes" id="UP000008634">
    <property type="component" value="Chromosome"/>
</dbReference>
<organism evidence="7 8">
    <name type="scientific">Cellulophaga algicola (strain DSM 14237 / IC166 / ACAM 630)</name>
    <dbReference type="NCBI Taxonomy" id="688270"/>
    <lineage>
        <taxon>Bacteria</taxon>
        <taxon>Pseudomonadati</taxon>
        <taxon>Bacteroidota</taxon>
        <taxon>Flavobacteriia</taxon>
        <taxon>Flavobacteriales</taxon>
        <taxon>Flavobacteriaceae</taxon>
        <taxon>Cellulophaga</taxon>
    </lineage>
</organism>
<dbReference type="InterPro" id="IPR006694">
    <property type="entry name" value="Fatty_acid_hydroxylase"/>
</dbReference>
<feature type="transmembrane region" description="Helical" evidence="5">
    <location>
        <begin position="79"/>
        <end position="100"/>
    </location>
</feature>
<dbReference type="KEGG" id="cao:Celal_3558"/>
<feature type="domain" description="Fatty acid hydroxylase" evidence="6">
    <location>
        <begin position="83"/>
        <end position="213"/>
    </location>
</feature>
<name>E6X8G4_CELAD</name>
<gene>
    <name evidence="7" type="ordered locus">Celal_3558</name>
</gene>
<dbReference type="HOGENOM" id="CLU_099422_0_0_10"/>